<dbReference type="Pfam" id="PF22505">
    <property type="entry name" value="RNase_J_b_CASP"/>
    <property type="match status" value="1"/>
</dbReference>
<feature type="binding site" evidence="12">
    <location>
        <position position="71"/>
    </location>
    <ligand>
        <name>Zn(2+)</name>
        <dbReference type="ChEBI" id="CHEBI:29105"/>
        <label>1</label>
        <note>catalytic</note>
    </ligand>
</feature>
<dbReference type="Pfam" id="PF07521">
    <property type="entry name" value="RMMBL"/>
    <property type="match status" value="1"/>
</dbReference>
<evidence type="ECO:0000256" key="4">
    <source>
        <dbReference type="ARBA" id="ARBA00022759"/>
    </source>
</evidence>
<dbReference type="Gene3D" id="3.40.50.10710">
    <property type="entry name" value="Metallo-hydrolase/oxidoreductase"/>
    <property type="match status" value="1"/>
</dbReference>
<feature type="binding site" evidence="9 11">
    <location>
        <begin position="358"/>
        <end position="362"/>
    </location>
    <ligand>
        <name>substrate</name>
    </ligand>
</feature>
<dbReference type="InterPro" id="IPR030854">
    <property type="entry name" value="RNase_J_bac"/>
</dbReference>
<keyword evidence="15" id="KW-1185">Reference proteome</keyword>
<evidence type="ECO:0000256" key="7">
    <source>
        <dbReference type="ARBA" id="ARBA00022839"/>
    </source>
</evidence>
<dbReference type="OrthoDB" id="9758375at2"/>
<dbReference type="FunCoup" id="A0A540VCA8">
    <property type="interactions" value="251"/>
</dbReference>
<reference evidence="14 15" key="1">
    <citation type="submission" date="2019-06" db="EMBL/GenBank/DDBJ databases">
        <title>Genome sequence of Litorilinea aerophila BAA-2444.</title>
        <authorList>
            <person name="Maclea K.S."/>
            <person name="Maurais E.G."/>
            <person name="Iannazzi L.C."/>
        </authorList>
    </citation>
    <scope>NUCLEOTIDE SEQUENCE [LARGE SCALE GENOMIC DNA]</scope>
    <source>
        <strain evidence="14 15">ATCC BAA-2444</strain>
    </source>
</reference>
<comment type="similarity">
    <text evidence="9">Belongs to the metallo-beta-lactamase superfamily. RNA-metabolizing metallo-beta-lactamase-like family. Bacterial RNase J subfamily.</text>
</comment>
<evidence type="ECO:0000313" key="14">
    <source>
        <dbReference type="EMBL" id="TQE94352.1"/>
    </source>
</evidence>
<evidence type="ECO:0000256" key="3">
    <source>
        <dbReference type="ARBA" id="ARBA00022723"/>
    </source>
</evidence>
<dbReference type="GO" id="GO:0005737">
    <property type="term" value="C:cytoplasm"/>
    <property type="evidence" value="ECO:0007669"/>
    <property type="project" value="UniProtKB-SubCell"/>
</dbReference>
<dbReference type="Proteomes" id="UP000317371">
    <property type="component" value="Unassembled WGS sequence"/>
</dbReference>
<dbReference type="PIRSF" id="PIRSF004803">
    <property type="entry name" value="RnjA"/>
    <property type="match status" value="1"/>
</dbReference>
<dbReference type="SMART" id="SM00849">
    <property type="entry name" value="Lactamase_B"/>
    <property type="match status" value="1"/>
</dbReference>
<keyword evidence="6 12" id="KW-0862">Zinc</keyword>
<dbReference type="GO" id="GO:0008270">
    <property type="term" value="F:zinc ion binding"/>
    <property type="evidence" value="ECO:0007669"/>
    <property type="project" value="InterPro"/>
</dbReference>
<dbReference type="InterPro" id="IPR055132">
    <property type="entry name" value="RNase_J_b_CASP"/>
</dbReference>
<feature type="binding site" evidence="12">
    <location>
        <position position="157"/>
    </location>
    <ligand>
        <name>Zn(2+)</name>
        <dbReference type="ChEBI" id="CHEBI:29105"/>
        <label>1</label>
        <note>catalytic</note>
    </ligand>
</feature>
<keyword evidence="4 9" id="KW-0255">Endonuclease</keyword>
<comment type="subunit">
    <text evidence="9">Homodimer, may be a subunit of the RNA degradosome.</text>
</comment>
<dbReference type="HAMAP" id="MF_01491">
    <property type="entry name" value="RNase_J_bact"/>
    <property type="match status" value="1"/>
</dbReference>
<dbReference type="NCBIfam" id="TIGR00649">
    <property type="entry name" value="MG423"/>
    <property type="match status" value="1"/>
</dbReference>
<dbReference type="Gene3D" id="3.10.20.580">
    <property type="match status" value="1"/>
</dbReference>
<dbReference type="PANTHER" id="PTHR43694">
    <property type="entry name" value="RIBONUCLEASE J"/>
    <property type="match status" value="1"/>
</dbReference>
<evidence type="ECO:0000313" key="15">
    <source>
        <dbReference type="Proteomes" id="UP000317371"/>
    </source>
</evidence>
<dbReference type="GO" id="GO:0006364">
    <property type="term" value="P:rRNA processing"/>
    <property type="evidence" value="ECO:0007669"/>
    <property type="project" value="UniProtKB-UniRule"/>
</dbReference>
<dbReference type="GO" id="GO:0004521">
    <property type="term" value="F:RNA endonuclease activity"/>
    <property type="evidence" value="ECO:0007669"/>
    <property type="project" value="UniProtKB-UniRule"/>
</dbReference>
<proteinExistence type="inferred from homology"/>
<dbReference type="CDD" id="cd07714">
    <property type="entry name" value="RNaseJ_MBL-fold"/>
    <property type="match status" value="1"/>
</dbReference>
<dbReference type="SUPFAM" id="SSF56281">
    <property type="entry name" value="Metallo-hydrolase/oxidoreductase"/>
    <property type="match status" value="1"/>
</dbReference>
<evidence type="ECO:0000259" key="13">
    <source>
        <dbReference type="SMART" id="SM00849"/>
    </source>
</evidence>
<feature type="active site" description="Proton donor" evidence="10">
    <location>
        <position position="189"/>
    </location>
</feature>
<sequence length="550" mass="61447">MRVIPLGGLGEIGKNMLVLESGENIIIIDAGLMFPTTEMHGIDIVIPDAQYVYERLDWVRGIFLTHGHEDHIGGLAYLMEQGLDAPIYATSLTRGLLEVKLREHKLLADAELHTITEDDKVEAGPFTVEFFHVCHSFPDSVGISVQTPIGRVIHTSDYRFDPTPVDDKPTEEDKLRRWGDEGVALLLADSTNVEKEGSTPSERTVETMLERVMSQAPGRVLLATFASNLGRVQQIINVARRHGRRVGVVGRSMVNNVKIAIQLGYLDIKQEELLTTAEMESLPAHEVVIVATGSQGEPTSAMVRMSLGDHRQITLREGDTVVLSAMPIPGNEELFNRTVDNLFRQGVDVLYHELGNVHVSGHGGRDDYERMLRLTRPKFMIPVHGEYRHLVLHGRLAQQVGLPKSNVFVVEDGQVVEFGRFNGSEEIQGRLGERLSAGHVFVDGLGIGDVGNVVLRDRRHLSQNGFIVCILALDEYDGEILYGPEIISRGFVYMRENEDLIKRAQEVVLKVIKKRAPQQVLEEKIKEALANFTYREMGRRPMVLPLVMEV</sequence>
<dbReference type="EC" id="3.1.-.-" evidence="9"/>
<keyword evidence="3 12" id="KW-0479">Metal-binding</keyword>
<dbReference type="InterPro" id="IPR004613">
    <property type="entry name" value="RNase_J"/>
</dbReference>
<dbReference type="InterPro" id="IPR011108">
    <property type="entry name" value="RMMBL"/>
</dbReference>
<evidence type="ECO:0000256" key="10">
    <source>
        <dbReference type="PIRSR" id="PIRSR004803-1"/>
    </source>
</evidence>
<feature type="binding site" evidence="12">
    <location>
        <position position="66"/>
    </location>
    <ligand>
        <name>Zn(2+)</name>
        <dbReference type="ChEBI" id="CHEBI:29105"/>
        <label>1</label>
        <note>catalytic</note>
    </ligand>
</feature>
<feature type="binding site" evidence="12">
    <location>
        <position position="384"/>
    </location>
    <ligand>
        <name>Zn(2+)</name>
        <dbReference type="ChEBI" id="CHEBI:29105"/>
        <label>1</label>
        <note>catalytic</note>
    </ligand>
</feature>
<keyword evidence="7 9" id="KW-0269">Exonuclease</keyword>
<feature type="binding site" evidence="11">
    <location>
        <begin position="226"/>
        <end position="228"/>
    </location>
    <ligand>
        <name>substrate</name>
    </ligand>
</feature>
<evidence type="ECO:0000256" key="11">
    <source>
        <dbReference type="PIRSR" id="PIRSR004803-2"/>
    </source>
</evidence>
<comment type="subcellular location">
    <subcellularLocation>
        <location evidence="9">Cytoplasm</location>
    </subcellularLocation>
</comment>
<dbReference type="EMBL" id="VIGC01000025">
    <property type="protein sequence ID" value="TQE94352.1"/>
    <property type="molecule type" value="Genomic_DNA"/>
</dbReference>
<dbReference type="PANTHER" id="PTHR43694:SF1">
    <property type="entry name" value="RIBONUCLEASE J"/>
    <property type="match status" value="1"/>
</dbReference>
<keyword evidence="8 9" id="KW-0694">RNA-binding</keyword>
<feature type="active site" description="Proton acceptor" evidence="10">
    <location>
        <position position="362"/>
    </location>
</feature>
<feature type="binding site" evidence="12">
    <location>
        <position position="135"/>
    </location>
    <ligand>
        <name>Zn(2+)</name>
        <dbReference type="ChEBI" id="CHEBI:29105"/>
        <label>1</label>
        <note>catalytic</note>
    </ligand>
</feature>
<comment type="cofactor">
    <cofactor evidence="12">
        <name>Ca(2+)</name>
        <dbReference type="ChEBI" id="CHEBI:29108"/>
    </cofactor>
    <text evidence="12">Binds 1 Ca(2+) cation per subunit. Seen in 1 crystal structure, it is not clear if it is physiologically important.</text>
</comment>
<dbReference type="InterPro" id="IPR036866">
    <property type="entry name" value="RibonucZ/Hydroxyglut_hydro"/>
</dbReference>
<feature type="binding site" evidence="12">
    <location>
        <position position="70"/>
    </location>
    <ligand>
        <name>Zn(2+)</name>
        <dbReference type="ChEBI" id="CHEBI:29105"/>
        <label>1</label>
        <note>catalytic</note>
    </ligand>
</feature>
<feature type="binding site" evidence="12">
    <location>
        <position position="43"/>
    </location>
    <ligand>
        <name>Ca(2+)</name>
        <dbReference type="ChEBI" id="CHEBI:29108"/>
    </ligand>
</feature>
<comment type="function">
    <text evidence="9">An RNase that has 5'-3' exonuclease and possibly endonuclease activity. Involved in maturation of rRNA and in some organisms also mRNA maturation and/or decay.</text>
</comment>
<evidence type="ECO:0000256" key="2">
    <source>
        <dbReference type="ARBA" id="ARBA00022722"/>
    </source>
</evidence>
<organism evidence="14 15">
    <name type="scientific">Litorilinea aerophila</name>
    <dbReference type="NCBI Taxonomy" id="1204385"/>
    <lineage>
        <taxon>Bacteria</taxon>
        <taxon>Bacillati</taxon>
        <taxon>Chloroflexota</taxon>
        <taxon>Caldilineae</taxon>
        <taxon>Caldilineales</taxon>
        <taxon>Caldilineaceae</taxon>
        <taxon>Litorilinea</taxon>
    </lineage>
</organism>
<dbReference type="InParanoid" id="A0A540VCA8"/>
<dbReference type="GO" id="GO:0003723">
    <property type="term" value="F:RNA binding"/>
    <property type="evidence" value="ECO:0007669"/>
    <property type="project" value="UniProtKB-UniRule"/>
</dbReference>
<keyword evidence="12" id="KW-0106">Calcium</keyword>
<comment type="cofactor">
    <cofactor evidence="12">
        <name>Zn(2+)</name>
        <dbReference type="ChEBI" id="CHEBI:29105"/>
    </cofactor>
    <text evidence="12">Binds 2 Zn(2+) ions per subunit. It is not clear if Zn(2+) or Mg(2+) is physiologically important.</text>
</comment>
<feature type="domain" description="Metallo-beta-lactamase" evidence="13">
    <location>
        <begin position="13"/>
        <end position="209"/>
    </location>
</feature>
<keyword evidence="1 9" id="KW-0963">Cytoplasm</keyword>
<accession>A0A540VCA8</accession>
<dbReference type="Pfam" id="PF17770">
    <property type="entry name" value="RNase_J_C"/>
    <property type="match status" value="1"/>
</dbReference>
<feature type="binding site" evidence="12">
    <location>
        <position position="68"/>
    </location>
    <ligand>
        <name>Zn(2+)</name>
        <dbReference type="ChEBI" id="CHEBI:29105"/>
        <label>1</label>
        <note>catalytic</note>
    </ligand>
</feature>
<evidence type="ECO:0000256" key="5">
    <source>
        <dbReference type="ARBA" id="ARBA00022801"/>
    </source>
</evidence>
<dbReference type="Pfam" id="PF00753">
    <property type="entry name" value="Lactamase_B"/>
    <property type="match status" value="1"/>
</dbReference>
<keyword evidence="5 9" id="KW-0378">Hydrolase</keyword>
<name>A0A540VCA8_9CHLR</name>
<protein>
    <recommendedName>
        <fullName evidence="9">Ribonuclease J</fullName>
        <shortName evidence="9">RNase J</shortName>
        <ecNumber evidence="9">3.1.-.-</ecNumber>
    </recommendedName>
</protein>
<dbReference type="InterPro" id="IPR001587">
    <property type="entry name" value="RNase_J_CS"/>
</dbReference>
<dbReference type="PROSITE" id="PS01292">
    <property type="entry name" value="UPF0036"/>
    <property type="match status" value="1"/>
</dbReference>
<comment type="caution">
    <text evidence="14">The sequence shown here is derived from an EMBL/GenBank/DDBJ whole genome shotgun (WGS) entry which is preliminary data.</text>
</comment>
<evidence type="ECO:0000256" key="9">
    <source>
        <dbReference type="HAMAP-Rule" id="MF_01491"/>
    </source>
</evidence>
<evidence type="ECO:0000256" key="8">
    <source>
        <dbReference type="ARBA" id="ARBA00022884"/>
    </source>
</evidence>
<feature type="binding site" evidence="12">
    <location>
        <position position="443"/>
    </location>
    <ligand>
        <name>Ca(2+)</name>
        <dbReference type="ChEBI" id="CHEBI:29108"/>
    </ligand>
</feature>
<keyword evidence="2 9" id="KW-0540">Nuclease</keyword>
<dbReference type="Gene3D" id="3.60.15.10">
    <property type="entry name" value="Ribonuclease Z/Hydroxyacylglutathione hydrolase-like"/>
    <property type="match status" value="1"/>
</dbReference>
<dbReference type="InterPro" id="IPR041636">
    <property type="entry name" value="RNase_J_C"/>
</dbReference>
<feature type="binding site" evidence="12">
    <location>
        <position position="41"/>
    </location>
    <ligand>
        <name>Ca(2+)</name>
        <dbReference type="ChEBI" id="CHEBI:29108"/>
    </ligand>
</feature>
<evidence type="ECO:0000256" key="12">
    <source>
        <dbReference type="PIRSR" id="PIRSR004803-3"/>
    </source>
</evidence>
<dbReference type="InterPro" id="IPR042173">
    <property type="entry name" value="RNase_J_2"/>
</dbReference>
<evidence type="ECO:0000256" key="1">
    <source>
        <dbReference type="ARBA" id="ARBA00022490"/>
    </source>
</evidence>
<dbReference type="AlphaFoldDB" id="A0A540VCA8"/>
<dbReference type="InterPro" id="IPR001279">
    <property type="entry name" value="Metallo-B-lactamas"/>
</dbReference>
<gene>
    <name evidence="9" type="primary">rnj</name>
    <name evidence="14" type="ORF">FKZ61_17360</name>
</gene>
<dbReference type="GO" id="GO:0004534">
    <property type="term" value="F:5'-3' RNA exonuclease activity"/>
    <property type="evidence" value="ECO:0007669"/>
    <property type="project" value="UniProtKB-UniRule"/>
</dbReference>
<evidence type="ECO:0000256" key="6">
    <source>
        <dbReference type="ARBA" id="ARBA00022833"/>
    </source>
</evidence>
<keyword evidence="9" id="KW-0698">rRNA processing</keyword>